<sequence length="59" mass="5698">MNAKSLSVLVGFALLLVAVFGTAYAVGRQVGPVAPGLRPAGGGGGVSPGMDGHDMGGMK</sequence>
<evidence type="ECO:0000313" key="3">
    <source>
        <dbReference type="Proteomes" id="UP000033699"/>
    </source>
</evidence>
<dbReference type="RefSeq" id="WP_045691869.1">
    <property type="nucleotide sequence ID" value="NZ_JZKH01000001.1"/>
</dbReference>
<dbReference type="AlphaFoldDB" id="A0A0F2TMK2"/>
<gene>
    <name evidence="2" type="ORF">VM95_00305</name>
</gene>
<reference evidence="2 3" key="1">
    <citation type="submission" date="2015-02" db="EMBL/GenBank/DDBJ databases">
        <authorList>
            <person name="Ju K.-S."/>
            <person name="Doroghazi J.R."/>
            <person name="Metcalf W."/>
        </authorList>
    </citation>
    <scope>NUCLEOTIDE SEQUENCE [LARGE SCALE GENOMIC DNA]</scope>
    <source>
        <strain evidence="2 3">ATCC 31215</strain>
    </source>
</reference>
<name>A0A0F2TMK2_STRR3</name>
<feature type="region of interest" description="Disordered" evidence="1">
    <location>
        <begin position="37"/>
        <end position="59"/>
    </location>
</feature>
<proteinExistence type="predicted"/>
<dbReference type="PATRIC" id="fig|359131.3.peg.65"/>
<dbReference type="EMBL" id="JZKH01000001">
    <property type="protein sequence ID" value="KJS63746.1"/>
    <property type="molecule type" value="Genomic_DNA"/>
</dbReference>
<evidence type="ECO:0000256" key="1">
    <source>
        <dbReference type="SAM" id="MobiDB-lite"/>
    </source>
</evidence>
<dbReference type="Proteomes" id="UP000033699">
    <property type="component" value="Unassembled WGS sequence"/>
</dbReference>
<organism evidence="2 3">
    <name type="scientific">Streptomyces rubellomurinus (strain ATCC 31215)</name>
    <dbReference type="NCBI Taxonomy" id="359131"/>
    <lineage>
        <taxon>Bacteria</taxon>
        <taxon>Bacillati</taxon>
        <taxon>Actinomycetota</taxon>
        <taxon>Actinomycetes</taxon>
        <taxon>Kitasatosporales</taxon>
        <taxon>Streptomycetaceae</taxon>
        <taxon>Streptomyces</taxon>
    </lineage>
</organism>
<evidence type="ECO:0000313" key="2">
    <source>
        <dbReference type="EMBL" id="KJS63746.1"/>
    </source>
</evidence>
<protein>
    <submittedName>
        <fullName evidence="2">Uncharacterized protein</fullName>
    </submittedName>
</protein>
<keyword evidence="3" id="KW-1185">Reference proteome</keyword>
<accession>A0A0F2TMK2</accession>
<comment type="caution">
    <text evidence="2">The sequence shown here is derived from an EMBL/GenBank/DDBJ whole genome shotgun (WGS) entry which is preliminary data.</text>
</comment>